<evidence type="ECO:0000313" key="1">
    <source>
        <dbReference type="EMBL" id="KAK7959828.1"/>
    </source>
</evidence>
<reference evidence="1 2" key="1">
    <citation type="submission" date="2023-01" db="EMBL/GenBank/DDBJ databases">
        <title>Analysis of 21 Apiospora genomes using comparative genomics revels a genus with tremendous synthesis potential of carbohydrate active enzymes and secondary metabolites.</title>
        <authorList>
            <person name="Sorensen T."/>
        </authorList>
    </citation>
    <scope>NUCLEOTIDE SEQUENCE [LARGE SCALE GENOMIC DNA]</scope>
    <source>
        <strain evidence="1 2">CBS 24483</strain>
    </source>
</reference>
<sequence>MADHLVQKISAPLYPGKDNPDAKKKQAPLTYTYMLGHHVIDKLAARVGYWAGTDKDGKNITQYGDGRSSIGDSLGETARVLGINQTRLHEARNQTLWNHVAPTYLAAAVSSHNHLVMYLRDPRGAEGDVQHRAALLARQVRAHAALRPRPRQGSADAAGA</sequence>
<accession>A0ABR1QNI9</accession>
<comment type="caution">
    <text evidence="1">The sequence shown here is derived from an EMBL/GenBank/DDBJ whole genome shotgun (WGS) entry which is preliminary data.</text>
</comment>
<gene>
    <name evidence="1" type="ORF">PG986_004682</name>
</gene>
<organism evidence="1 2">
    <name type="scientific">Apiospora aurea</name>
    <dbReference type="NCBI Taxonomy" id="335848"/>
    <lineage>
        <taxon>Eukaryota</taxon>
        <taxon>Fungi</taxon>
        <taxon>Dikarya</taxon>
        <taxon>Ascomycota</taxon>
        <taxon>Pezizomycotina</taxon>
        <taxon>Sordariomycetes</taxon>
        <taxon>Xylariomycetidae</taxon>
        <taxon>Amphisphaeriales</taxon>
        <taxon>Apiosporaceae</taxon>
        <taxon>Apiospora</taxon>
    </lineage>
</organism>
<name>A0ABR1QNI9_9PEZI</name>
<keyword evidence="2" id="KW-1185">Reference proteome</keyword>
<protein>
    <submittedName>
        <fullName evidence="1">Uncharacterized protein</fullName>
    </submittedName>
</protein>
<dbReference type="Proteomes" id="UP001391051">
    <property type="component" value="Unassembled WGS sequence"/>
</dbReference>
<dbReference type="GeneID" id="92073966"/>
<evidence type="ECO:0000313" key="2">
    <source>
        <dbReference type="Proteomes" id="UP001391051"/>
    </source>
</evidence>
<dbReference type="RefSeq" id="XP_066703531.1">
    <property type="nucleotide sequence ID" value="XM_066840904.1"/>
</dbReference>
<proteinExistence type="predicted"/>
<dbReference type="EMBL" id="JAQQWE010000003">
    <property type="protein sequence ID" value="KAK7959828.1"/>
    <property type="molecule type" value="Genomic_DNA"/>
</dbReference>